<evidence type="ECO:0008006" key="5">
    <source>
        <dbReference type="Google" id="ProtNLM"/>
    </source>
</evidence>
<keyword evidence="1" id="KW-0812">Transmembrane</keyword>
<dbReference type="EMBL" id="JAHCMY010000003">
    <property type="protein sequence ID" value="MBS9523784.1"/>
    <property type="molecule type" value="Genomic_DNA"/>
</dbReference>
<name>A0AAP2CHM3_9BACT</name>
<feature type="chain" id="PRO_5042961376" description="SH3 domain-containing protein" evidence="2">
    <location>
        <begin position="28"/>
        <end position="242"/>
    </location>
</feature>
<organism evidence="3 4">
    <name type="scientific">Litoribacter ruber</name>
    <dbReference type="NCBI Taxonomy" id="702568"/>
    <lineage>
        <taxon>Bacteria</taxon>
        <taxon>Pseudomonadati</taxon>
        <taxon>Bacteroidota</taxon>
        <taxon>Cytophagia</taxon>
        <taxon>Cytophagales</taxon>
        <taxon>Cyclobacteriaceae</taxon>
        <taxon>Litoribacter</taxon>
    </lineage>
</organism>
<proteinExistence type="predicted"/>
<keyword evidence="1" id="KW-0472">Membrane</keyword>
<protein>
    <recommendedName>
        <fullName evidence="5">SH3 domain-containing protein</fullName>
    </recommendedName>
</protein>
<dbReference type="SUPFAM" id="SSF48452">
    <property type="entry name" value="TPR-like"/>
    <property type="match status" value="1"/>
</dbReference>
<comment type="caution">
    <text evidence="3">The sequence shown here is derived from an EMBL/GenBank/DDBJ whole genome shotgun (WGS) entry which is preliminary data.</text>
</comment>
<dbReference type="AlphaFoldDB" id="A0AAP2CHM3"/>
<evidence type="ECO:0000313" key="3">
    <source>
        <dbReference type="EMBL" id="MBS9523784.1"/>
    </source>
</evidence>
<accession>A0AAP2CHM3</accession>
<feature type="transmembrane region" description="Helical" evidence="1">
    <location>
        <begin position="131"/>
        <end position="148"/>
    </location>
</feature>
<feature type="signal peptide" evidence="2">
    <location>
        <begin position="1"/>
        <end position="27"/>
    </location>
</feature>
<dbReference type="Proteomes" id="UP001319104">
    <property type="component" value="Unassembled WGS sequence"/>
</dbReference>
<feature type="transmembrane region" description="Helical" evidence="1">
    <location>
        <begin position="160"/>
        <end position="178"/>
    </location>
</feature>
<keyword evidence="4" id="KW-1185">Reference proteome</keyword>
<dbReference type="InterPro" id="IPR011990">
    <property type="entry name" value="TPR-like_helical_dom_sf"/>
</dbReference>
<sequence>MPNLQRIFLAKLLIFLITLTQSINCQADTNNQNLADSLFNSQNYKEALAVYENLYFEQQTYSPAMLLKMAFISEGMGDFPKTTLYLSKYYEYNPSQRVTSKIRNLTEQPQLYGYEVSDQEQFFKILIDNRIEITSFLTLCLLICLILYVKNRESASKPAFFIPSFILIVMIFLSNNFLQPPTRAIITGSPTLIMDQPTAGGNLISKVDVGHRVRVNSTKDTWYEITWNDRKAYIKTQNATKL</sequence>
<keyword evidence="1" id="KW-1133">Transmembrane helix</keyword>
<evidence type="ECO:0000256" key="1">
    <source>
        <dbReference type="SAM" id="Phobius"/>
    </source>
</evidence>
<dbReference type="Gene3D" id="1.25.40.10">
    <property type="entry name" value="Tetratricopeptide repeat domain"/>
    <property type="match status" value="1"/>
</dbReference>
<evidence type="ECO:0000313" key="4">
    <source>
        <dbReference type="Proteomes" id="UP001319104"/>
    </source>
</evidence>
<evidence type="ECO:0000256" key="2">
    <source>
        <dbReference type="SAM" id="SignalP"/>
    </source>
</evidence>
<gene>
    <name evidence="3" type="ORF">KI659_07100</name>
</gene>
<keyword evidence="2" id="KW-0732">Signal</keyword>
<reference evidence="3 4" key="1">
    <citation type="submission" date="2021-05" db="EMBL/GenBank/DDBJ databases">
        <authorList>
            <person name="Zhang Z.D."/>
            <person name="Osman G."/>
        </authorList>
    </citation>
    <scope>NUCLEOTIDE SEQUENCE [LARGE SCALE GENOMIC DNA]</scope>
    <source>
        <strain evidence="3 4">KCTC 32217</strain>
    </source>
</reference>
<dbReference type="Gene3D" id="2.30.30.40">
    <property type="entry name" value="SH3 Domains"/>
    <property type="match status" value="1"/>
</dbReference>